<comment type="subcellular location">
    <subcellularLocation>
        <location evidence="1">Membrane</location>
    </subcellularLocation>
</comment>
<dbReference type="GO" id="GO:0016020">
    <property type="term" value="C:membrane"/>
    <property type="evidence" value="ECO:0007669"/>
    <property type="project" value="UniProtKB-SubCell"/>
</dbReference>
<dbReference type="Pfam" id="PF00213">
    <property type="entry name" value="OSCP"/>
    <property type="match status" value="1"/>
</dbReference>
<reference evidence="7 8" key="1">
    <citation type="journal article" date="2016" name="Nat. Commun.">
        <title>Thousands of microbial genomes shed light on interconnected biogeochemical processes in an aquifer system.</title>
        <authorList>
            <person name="Anantharaman K."/>
            <person name="Brown C.T."/>
            <person name="Hug L.A."/>
            <person name="Sharon I."/>
            <person name="Castelle C.J."/>
            <person name="Probst A.J."/>
            <person name="Thomas B.C."/>
            <person name="Singh A."/>
            <person name="Wilkins M.J."/>
            <person name="Karaoz U."/>
            <person name="Brodie E.L."/>
            <person name="Williams K.H."/>
            <person name="Hubbard S.S."/>
            <person name="Banfield J.F."/>
        </authorList>
    </citation>
    <scope>NUCLEOTIDE SEQUENCE [LARGE SCALE GENOMIC DNA]</scope>
</reference>
<evidence type="ECO:0000256" key="3">
    <source>
        <dbReference type="ARBA" id="ARBA00022781"/>
    </source>
</evidence>
<evidence type="ECO:0000256" key="1">
    <source>
        <dbReference type="ARBA" id="ARBA00004370"/>
    </source>
</evidence>
<evidence type="ECO:0000313" key="8">
    <source>
        <dbReference type="Proteomes" id="UP000178908"/>
    </source>
</evidence>
<dbReference type="Proteomes" id="UP000178908">
    <property type="component" value="Unassembled WGS sequence"/>
</dbReference>
<dbReference type="GO" id="GO:0046933">
    <property type="term" value="F:proton-transporting ATP synthase activity, rotational mechanism"/>
    <property type="evidence" value="ECO:0007669"/>
    <property type="project" value="InterPro"/>
</dbReference>
<evidence type="ECO:0000256" key="5">
    <source>
        <dbReference type="ARBA" id="ARBA00023136"/>
    </source>
</evidence>
<dbReference type="InterPro" id="IPR000711">
    <property type="entry name" value="ATPase_OSCP/dsu"/>
</dbReference>
<dbReference type="EMBL" id="MGJO01000024">
    <property type="protein sequence ID" value="OGN09342.1"/>
    <property type="molecule type" value="Genomic_DNA"/>
</dbReference>
<evidence type="ECO:0000313" key="7">
    <source>
        <dbReference type="EMBL" id="OGN09342.1"/>
    </source>
</evidence>
<comment type="caution">
    <text evidence="7">The sequence shown here is derived from an EMBL/GenBank/DDBJ whole genome shotgun (WGS) entry which is preliminary data.</text>
</comment>
<evidence type="ECO:0000256" key="6">
    <source>
        <dbReference type="ARBA" id="ARBA00023310"/>
    </source>
</evidence>
<keyword evidence="5" id="KW-0472">Membrane</keyword>
<evidence type="ECO:0000256" key="4">
    <source>
        <dbReference type="ARBA" id="ARBA00023065"/>
    </source>
</evidence>
<accession>A0A1F8F868</accession>
<gene>
    <name evidence="7" type="ORF">A3C61_00655</name>
</gene>
<dbReference type="AlphaFoldDB" id="A0A1F8F868"/>
<keyword evidence="4" id="KW-0406">Ion transport</keyword>
<protein>
    <submittedName>
        <fullName evidence="7">Uncharacterized protein</fullName>
    </submittedName>
</protein>
<sequence>MKYSVNNYVGAFTQAIKMAPNEATGGLVKLLKKTGDIKHFNKIVEAIHKKLVNEKGGKWINIETARESALKKEKIKHNFSEKDYIDFKINPELVAGMRVTVDGEEELDNTLNQKLKNLFR</sequence>
<keyword evidence="6" id="KW-0066">ATP synthesis</keyword>
<evidence type="ECO:0000256" key="2">
    <source>
        <dbReference type="ARBA" id="ARBA00022448"/>
    </source>
</evidence>
<name>A0A1F8F868_9BACT</name>
<keyword evidence="3" id="KW-0375">Hydrogen ion transport</keyword>
<keyword evidence="2" id="KW-0813">Transport</keyword>
<organism evidence="7 8">
    <name type="scientific">Candidatus Yanofskybacteria bacterium RIFCSPHIGHO2_02_FULL_39_10</name>
    <dbReference type="NCBI Taxonomy" id="1802674"/>
    <lineage>
        <taxon>Bacteria</taxon>
        <taxon>Candidatus Yanofskyibacteriota</taxon>
    </lineage>
</organism>
<proteinExistence type="predicted"/>